<protein>
    <recommendedName>
        <fullName evidence="3">PNPLA domain-containing protein</fullName>
    </recommendedName>
</protein>
<gene>
    <name evidence="1" type="ORF">ACFPZ3_22575</name>
</gene>
<dbReference type="Proteomes" id="UP001596058">
    <property type="component" value="Unassembled WGS sequence"/>
</dbReference>
<dbReference type="EMBL" id="JBHSPA010000027">
    <property type="protein sequence ID" value="MFC5826664.1"/>
    <property type="molecule type" value="Genomic_DNA"/>
</dbReference>
<organism evidence="1 2">
    <name type="scientific">Nonomuraea insulae</name>
    <dbReference type="NCBI Taxonomy" id="1616787"/>
    <lineage>
        <taxon>Bacteria</taxon>
        <taxon>Bacillati</taxon>
        <taxon>Actinomycetota</taxon>
        <taxon>Actinomycetes</taxon>
        <taxon>Streptosporangiales</taxon>
        <taxon>Streptosporangiaceae</taxon>
        <taxon>Nonomuraea</taxon>
    </lineage>
</organism>
<evidence type="ECO:0000313" key="1">
    <source>
        <dbReference type="EMBL" id="MFC5826664.1"/>
    </source>
</evidence>
<keyword evidence="2" id="KW-1185">Reference proteome</keyword>
<dbReference type="RefSeq" id="WP_379516179.1">
    <property type="nucleotide sequence ID" value="NZ_JBHSPA010000027.1"/>
</dbReference>
<evidence type="ECO:0008006" key="3">
    <source>
        <dbReference type="Google" id="ProtNLM"/>
    </source>
</evidence>
<reference evidence="2" key="1">
    <citation type="journal article" date="2019" name="Int. J. Syst. Evol. Microbiol.">
        <title>The Global Catalogue of Microorganisms (GCM) 10K type strain sequencing project: providing services to taxonomists for standard genome sequencing and annotation.</title>
        <authorList>
            <consortium name="The Broad Institute Genomics Platform"/>
            <consortium name="The Broad Institute Genome Sequencing Center for Infectious Disease"/>
            <person name="Wu L."/>
            <person name="Ma J."/>
        </authorList>
    </citation>
    <scope>NUCLEOTIDE SEQUENCE [LARGE SCALE GENOMIC DNA]</scope>
    <source>
        <strain evidence="2">CCUG 53903</strain>
    </source>
</reference>
<sequence>MGVSVGGAVADLLTGRDPRKARFRYVWQNISLGRHDGVTQFTRQDDSPLDTVMTGRASATFKETITRGTVWAMRF</sequence>
<comment type="caution">
    <text evidence="1">The sequence shown here is derived from an EMBL/GenBank/DDBJ whole genome shotgun (WGS) entry which is preliminary data.</text>
</comment>
<accession>A0ABW1CNP4</accession>
<evidence type="ECO:0000313" key="2">
    <source>
        <dbReference type="Proteomes" id="UP001596058"/>
    </source>
</evidence>
<proteinExistence type="predicted"/>
<name>A0ABW1CNP4_9ACTN</name>